<keyword evidence="1" id="KW-0732">Signal</keyword>
<dbReference type="KEGG" id="fmr:Fuma_05942"/>
<proteinExistence type="predicted"/>
<dbReference type="AlphaFoldDB" id="A0A1P8WQF7"/>
<name>A0A1P8WQF7_9PLAN</name>
<gene>
    <name evidence="3" type="ORF">Fuma_05942</name>
</gene>
<evidence type="ECO:0000256" key="1">
    <source>
        <dbReference type="SAM" id="SignalP"/>
    </source>
</evidence>
<feature type="domain" description="BIG2" evidence="2">
    <location>
        <begin position="140"/>
        <end position="221"/>
    </location>
</feature>
<dbReference type="EMBL" id="CP017641">
    <property type="protein sequence ID" value="APZ96274.1"/>
    <property type="molecule type" value="Genomic_DNA"/>
</dbReference>
<dbReference type="SMART" id="SM00635">
    <property type="entry name" value="BID_2"/>
    <property type="match status" value="1"/>
</dbReference>
<dbReference type="Proteomes" id="UP000187735">
    <property type="component" value="Chromosome"/>
</dbReference>
<dbReference type="Pfam" id="PF07587">
    <property type="entry name" value="PSD1"/>
    <property type="match status" value="1"/>
</dbReference>
<sequence precursor="true">MLHFCNRVRLLGLVLAGTLGLSIPTSAQESPPSFRNEVMAVLSKSGCNQGTCHGNAHGKGGLKLSLRGQDPDDDYLTLTRQSAARRVTPLNPADSLLLQKPSMVVPHEGGRRFSETSKAYQILRAWIAAGAPGDGEQASALVALKVSPTHKTVYAPDRSVQITAEATFADGTSRDVTSLAVFESSATFVSVSAEGVATAHEAGMTTVVVRYLNQQVPVRIEFVPERPNFVFAAPKPKNFIDEAVFAQLKRLKINPSELCEDTTFLRRAYLDLTGLLPTIEQAQAFANSTDADKRSKLIDQLLASEEFNDFQTLRWADLLRVEEKTLDKKGVEVYHNWIRSSVAEGKPLNQFAAEIIGARGSTYEVPPANFYRAIRKPAERGEAVAQLFLGVRLQCVKCHNHPFDHWTQNDYYDWSNFFARIDYKIVENKRRDKSDKHEFNGEQIVQIKDEGDIKNPTNGKVAGLRFLGDESLVDAEVLAAGDPEPDRLQRLAAWLGNKSNERFAVTQANRIWAQLMGQGVIDPIDDFRSTNPPSNSELLNGLRDEFVAADFDVRHLMRVIMNSNVYQFSSIPNDTNANDTVSFARTSLRRLTAEQTLDAVVQVLDVPAKFGGHDAGTRAVQLKGVRNGGHRYSPPEIGDRFLRLFGKPNRLQTCECERTNETTLAQTFEMVSGELVSQLLQQSNNRIDQMIAAGRPHAEIIDQLYWAALSRPPTPDEAKSLSAYVAGQSHQKRGLEDVAWSLLNSNEFLLRR</sequence>
<feature type="signal peptide" evidence="1">
    <location>
        <begin position="1"/>
        <end position="27"/>
    </location>
</feature>
<dbReference type="Pfam" id="PF07583">
    <property type="entry name" value="PSCyt2"/>
    <property type="match status" value="1"/>
</dbReference>
<dbReference type="PANTHER" id="PTHR35889:SF3">
    <property type="entry name" value="F-BOX DOMAIN-CONTAINING PROTEIN"/>
    <property type="match status" value="1"/>
</dbReference>
<feature type="chain" id="PRO_5012975780" description="BIG2 domain-containing protein" evidence="1">
    <location>
        <begin position="28"/>
        <end position="752"/>
    </location>
</feature>
<protein>
    <recommendedName>
        <fullName evidence="2">BIG2 domain-containing protein</fullName>
    </recommendedName>
</protein>
<organism evidence="3 4">
    <name type="scientific">Fuerstiella marisgermanici</name>
    <dbReference type="NCBI Taxonomy" id="1891926"/>
    <lineage>
        <taxon>Bacteria</taxon>
        <taxon>Pseudomonadati</taxon>
        <taxon>Planctomycetota</taxon>
        <taxon>Planctomycetia</taxon>
        <taxon>Planctomycetales</taxon>
        <taxon>Planctomycetaceae</taxon>
        <taxon>Fuerstiella</taxon>
    </lineage>
</organism>
<evidence type="ECO:0000259" key="2">
    <source>
        <dbReference type="SMART" id="SM00635"/>
    </source>
</evidence>
<dbReference type="Gene3D" id="2.60.40.1080">
    <property type="match status" value="1"/>
</dbReference>
<dbReference type="InterPro" id="IPR022655">
    <property type="entry name" value="DUF1553"/>
</dbReference>
<accession>A0A1P8WQF7</accession>
<keyword evidence="4" id="KW-1185">Reference proteome</keyword>
<dbReference type="InterPro" id="IPR011444">
    <property type="entry name" value="DUF1549"/>
</dbReference>
<dbReference type="STRING" id="1891926.Fuma_05942"/>
<reference evidence="3 4" key="1">
    <citation type="journal article" date="2016" name="Front. Microbiol.">
        <title>Fuerstia marisgermanicae gen. nov., sp. nov., an Unusual Member of the Phylum Planctomycetes from the German Wadden Sea.</title>
        <authorList>
            <person name="Kohn T."/>
            <person name="Heuer A."/>
            <person name="Jogler M."/>
            <person name="Vollmers J."/>
            <person name="Boedeker C."/>
            <person name="Bunk B."/>
            <person name="Rast P."/>
            <person name="Borchert D."/>
            <person name="Glockner I."/>
            <person name="Freese H.M."/>
            <person name="Klenk H.P."/>
            <person name="Overmann J."/>
            <person name="Kaster A.K."/>
            <person name="Rohde M."/>
            <person name="Wiegand S."/>
            <person name="Jogler C."/>
        </authorList>
    </citation>
    <scope>NUCLEOTIDE SEQUENCE [LARGE SCALE GENOMIC DNA]</scope>
    <source>
        <strain evidence="3 4">NH11</strain>
    </source>
</reference>
<dbReference type="InterPro" id="IPR003343">
    <property type="entry name" value="Big_2"/>
</dbReference>
<evidence type="ECO:0000313" key="4">
    <source>
        <dbReference type="Proteomes" id="UP000187735"/>
    </source>
</evidence>
<dbReference type="PANTHER" id="PTHR35889">
    <property type="entry name" value="CYCLOINULO-OLIGOSACCHARIDE FRUCTANOTRANSFERASE-RELATED"/>
    <property type="match status" value="1"/>
</dbReference>
<evidence type="ECO:0000313" key="3">
    <source>
        <dbReference type="EMBL" id="APZ96274.1"/>
    </source>
</evidence>